<sequence>SLEKNPDINGIPIRAQQATPKIDIIIGDDDIIVPICRISWYLEE</sequence>
<evidence type="ECO:0000313" key="1">
    <source>
        <dbReference type="EMBL" id="GIY48025.1"/>
    </source>
</evidence>
<organism evidence="1 2">
    <name type="scientific">Caerostris darwini</name>
    <dbReference type="NCBI Taxonomy" id="1538125"/>
    <lineage>
        <taxon>Eukaryota</taxon>
        <taxon>Metazoa</taxon>
        <taxon>Ecdysozoa</taxon>
        <taxon>Arthropoda</taxon>
        <taxon>Chelicerata</taxon>
        <taxon>Arachnida</taxon>
        <taxon>Araneae</taxon>
        <taxon>Araneomorphae</taxon>
        <taxon>Entelegynae</taxon>
        <taxon>Araneoidea</taxon>
        <taxon>Araneidae</taxon>
        <taxon>Caerostris</taxon>
    </lineage>
</organism>
<comment type="caution">
    <text evidence="1">The sequence shown here is derived from an EMBL/GenBank/DDBJ whole genome shotgun (WGS) entry which is preliminary data.</text>
</comment>
<accession>A0AAV4TPF7</accession>
<keyword evidence="2" id="KW-1185">Reference proteome</keyword>
<reference evidence="1 2" key="1">
    <citation type="submission" date="2021-06" db="EMBL/GenBank/DDBJ databases">
        <title>Caerostris darwini draft genome.</title>
        <authorList>
            <person name="Kono N."/>
            <person name="Arakawa K."/>
        </authorList>
    </citation>
    <scope>NUCLEOTIDE SEQUENCE [LARGE SCALE GENOMIC DNA]</scope>
</reference>
<dbReference type="EMBL" id="BPLQ01010055">
    <property type="protein sequence ID" value="GIY48025.1"/>
    <property type="molecule type" value="Genomic_DNA"/>
</dbReference>
<gene>
    <name evidence="1" type="ORF">CDAR_458231</name>
</gene>
<dbReference type="AlphaFoldDB" id="A0AAV4TPF7"/>
<proteinExistence type="predicted"/>
<protein>
    <submittedName>
        <fullName evidence="1">Uncharacterized protein</fullName>
    </submittedName>
</protein>
<feature type="non-terminal residue" evidence="1">
    <location>
        <position position="1"/>
    </location>
</feature>
<evidence type="ECO:0000313" key="2">
    <source>
        <dbReference type="Proteomes" id="UP001054837"/>
    </source>
</evidence>
<name>A0AAV4TPF7_9ARAC</name>
<dbReference type="Proteomes" id="UP001054837">
    <property type="component" value="Unassembled WGS sequence"/>
</dbReference>